<comment type="similarity">
    <text evidence="1 2">Belongs to the peptidase A24 family.</text>
</comment>
<evidence type="ECO:0000256" key="1">
    <source>
        <dbReference type="ARBA" id="ARBA00005801"/>
    </source>
</evidence>
<feature type="domain" description="Prepilin type IV endopeptidase peptidase" evidence="5">
    <location>
        <begin position="208"/>
        <end position="317"/>
    </location>
</feature>
<keyword evidence="4" id="KW-1133">Transmembrane helix</keyword>
<dbReference type="InterPro" id="IPR014032">
    <property type="entry name" value="Peptidase_A24A_bac"/>
</dbReference>
<feature type="compositionally biased region" description="Low complexity" evidence="3">
    <location>
        <begin position="101"/>
        <end position="115"/>
    </location>
</feature>
<dbReference type="InterPro" id="IPR050882">
    <property type="entry name" value="Prepilin_peptidase/N-MTase"/>
</dbReference>
<proteinExistence type="inferred from homology"/>
<feature type="compositionally biased region" description="Low complexity" evidence="3">
    <location>
        <begin position="147"/>
        <end position="159"/>
    </location>
</feature>
<feature type="transmembrane region" description="Helical" evidence="4">
    <location>
        <begin position="254"/>
        <end position="274"/>
    </location>
</feature>
<evidence type="ECO:0000259" key="5">
    <source>
        <dbReference type="Pfam" id="PF01478"/>
    </source>
</evidence>
<sequence length="354" mass="35103">MDVTPIAVAAAVWGAATGLLVPRAAYRLSVEPEEDWRSACPRGHALTGPAAGWLGLARCAPCAAGAPDATAPEAPAAAGATASGTRPAGAKADAPVRSVDEPAPARAVDEPAAAARADESARPSAPGALATAPPDPPGPAPAGPGQGAAPDAPDASAAPDESDESAEPPARPVPYRLSVPVAAVTAVVCLLLAYATGPRPELAVWLAAAPFAVLLALVDRNVHRLPDELTLPLAGAAALLLGAAALAPGDGGSWPTALLGGLALGGVYFLLFLINPDGMGFGDVKLALSLGVVLGWYGWTVLFAGAFAGFLLGSVYGVGLMLLRRADRRTAIPFGPFMITGAFLGLLLGALAAA</sequence>
<evidence type="ECO:0000313" key="7">
    <source>
        <dbReference type="Proteomes" id="UP000664109"/>
    </source>
</evidence>
<feature type="transmembrane region" description="Helical" evidence="4">
    <location>
        <begin position="332"/>
        <end position="353"/>
    </location>
</feature>
<feature type="region of interest" description="Disordered" evidence="3">
    <location>
        <begin position="65"/>
        <end position="172"/>
    </location>
</feature>
<evidence type="ECO:0000256" key="3">
    <source>
        <dbReference type="SAM" id="MobiDB-lite"/>
    </source>
</evidence>
<dbReference type="PANTHER" id="PTHR30487:SF0">
    <property type="entry name" value="PREPILIN LEADER PEPTIDASE_N-METHYLTRANSFERASE-RELATED"/>
    <property type="match status" value="1"/>
</dbReference>
<dbReference type="PRINTS" id="PR00864">
    <property type="entry name" value="PREPILNPTASE"/>
</dbReference>
<feature type="compositionally biased region" description="Pro residues" evidence="3">
    <location>
        <begin position="133"/>
        <end position="142"/>
    </location>
</feature>
<feature type="transmembrane region" description="Helical" evidence="4">
    <location>
        <begin position="230"/>
        <end position="248"/>
    </location>
</feature>
<dbReference type="Gene3D" id="1.20.120.1220">
    <property type="match status" value="1"/>
</dbReference>
<feature type="compositionally biased region" description="Low complexity" evidence="3">
    <location>
        <begin position="65"/>
        <end position="90"/>
    </location>
</feature>
<dbReference type="Pfam" id="PF01478">
    <property type="entry name" value="Peptidase_A24"/>
    <property type="match status" value="1"/>
</dbReference>
<dbReference type="Proteomes" id="UP000664109">
    <property type="component" value="Unassembled WGS sequence"/>
</dbReference>
<evidence type="ECO:0000256" key="2">
    <source>
        <dbReference type="RuleBase" id="RU003793"/>
    </source>
</evidence>
<organism evidence="6 7">
    <name type="scientific">Streptomyces zhihengii</name>
    <dbReference type="NCBI Taxonomy" id="1818004"/>
    <lineage>
        <taxon>Bacteria</taxon>
        <taxon>Bacillati</taxon>
        <taxon>Actinomycetota</taxon>
        <taxon>Actinomycetes</taxon>
        <taxon>Kitasatosporales</taxon>
        <taxon>Streptomycetaceae</taxon>
        <taxon>Streptomyces</taxon>
    </lineage>
</organism>
<keyword evidence="7" id="KW-1185">Reference proteome</keyword>
<dbReference type="PANTHER" id="PTHR30487">
    <property type="entry name" value="TYPE 4 PREPILIN-LIKE PROTEINS LEADER PEPTIDE-PROCESSING ENZYME"/>
    <property type="match status" value="1"/>
</dbReference>
<feature type="transmembrane region" description="Helical" evidence="4">
    <location>
        <begin position="202"/>
        <end position="218"/>
    </location>
</feature>
<keyword evidence="4" id="KW-0472">Membrane</keyword>
<evidence type="ECO:0000313" key="6">
    <source>
        <dbReference type="EMBL" id="MBM9619602.1"/>
    </source>
</evidence>
<dbReference type="RefSeq" id="WP_205373716.1">
    <property type="nucleotide sequence ID" value="NZ_JAFEJA010000001.1"/>
</dbReference>
<reference evidence="6 7" key="1">
    <citation type="journal article" date="2016" name="Arch. Microbiol.">
        <title>Streptomyces zhihengii sp. nov., isolated from rhizospheric soil of Psammosilene tunicoides.</title>
        <authorList>
            <person name="Huang M.J."/>
            <person name="Fei J.J."/>
            <person name="Salam N."/>
            <person name="Kim C.J."/>
            <person name="Hozzein W.N."/>
            <person name="Xiao M."/>
            <person name="Huang H.Q."/>
            <person name="Li W.J."/>
        </authorList>
    </citation>
    <scope>NUCLEOTIDE SEQUENCE [LARGE SCALE GENOMIC DNA]</scope>
    <source>
        <strain evidence="6 7">YIM T102</strain>
    </source>
</reference>
<gene>
    <name evidence="6" type="ORF">JE024_12835</name>
</gene>
<name>A0ABS2URU9_9ACTN</name>
<keyword evidence="4" id="KW-0812">Transmembrane</keyword>
<comment type="caution">
    <text evidence="6">The sequence shown here is derived from an EMBL/GenBank/DDBJ whole genome shotgun (WGS) entry which is preliminary data.</text>
</comment>
<dbReference type="InterPro" id="IPR000045">
    <property type="entry name" value="Prepilin_IV_endopep_pep"/>
</dbReference>
<feature type="compositionally biased region" description="Low complexity" evidence="3">
    <location>
        <begin position="122"/>
        <end position="132"/>
    </location>
</feature>
<feature type="transmembrane region" description="Helical" evidence="4">
    <location>
        <begin position="286"/>
        <end position="312"/>
    </location>
</feature>
<feature type="transmembrane region" description="Helical" evidence="4">
    <location>
        <begin position="177"/>
        <end position="196"/>
    </location>
</feature>
<evidence type="ECO:0000256" key="4">
    <source>
        <dbReference type="SAM" id="Phobius"/>
    </source>
</evidence>
<protein>
    <submittedName>
        <fullName evidence="6">Prepilin peptidase</fullName>
    </submittedName>
</protein>
<dbReference type="EMBL" id="JAFEJA010000001">
    <property type="protein sequence ID" value="MBM9619602.1"/>
    <property type="molecule type" value="Genomic_DNA"/>
</dbReference>
<accession>A0ABS2URU9</accession>